<keyword evidence="1" id="KW-1133">Transmembrane helix</keyword>
<evidence type="ECO:0000313" key="3">
    <source>
        <dbReference type="Proteomes" id="UP001060336"/>
    </source>
</evidence>
<name>A0A9J7AX10_9PROT</name>
<evidence type="ECO:0000313" key="2">
    <source>
        <dbReference type="EMBL" id="UUX51816.1"/>
    </source>
</evidence>
<dbReference type="KEGG" id="naci:NUH88_08955"/>
<proteinExistence type="predicted"/>
<feature type="transmembrane region" description="Helical" evidence="1">
    <location>
        <begin position="50"/>
        <end position="72"/>
    </location>
</feature>
<reference evidence="2" key="1">
    <citation type="submission" date="2022-08" db="EMBL/GenBank/DDBJ databases">
        <title>Nisaea acidiphila sp. nov., isolated from a marine algal debris and emended description of the genus Nisaea Urios et al. 2008.</title>
        <authorList>
            <person name="Kwon K."/>
        </authorList>
    </citation>
    <scope>NUCLEOTIDE SEQUENCE</scope>
    <source>
        <strain evidence="2">MEBiC11861</strain>
    </source>
</reference>
<gene>
    <name evidence="2" type="ORF">NUH88_08955</name>
</gene>
<keyword evidence="1" id="KW-0812">Transmembrane</keyword>
<dbReference type="EMBL" id="CP102480">
    <property type="protein sequence ID" value="UUX51816.1"/>
    <property type="molecule type" value="Genomic_DNA"/>
</dbReference>
<sequence>MMSDDDARRVVRATLTELGLDVTSPARVIQAQHDFAYLRHQRNLSEKIGIGVRLMVLTSIISAGLAVIWLGIRHALALK</sequence>
<keyword evidence="3" id="KW-1185">Reference proteome</keyword>
<protein>
    <submittedName>
        <fullName evidence="2">Uncharacterized protein</fullName>
    </submittedName>
</protein>
<keyword evidence="1" id="KW-0472">Membrane</keyword>
<accession>A0A9J7AX10</accession>
<dbReference type="RefSeq" id="WP_257771521.1">
    <property type="nucleotide sequence ID" value="NZ_CP102480.1"/>
</dbReference>
<dbReference type="AlphaFoldDB" id="A0A9J7AX10"/>
<dbReference type="Proteomes" id="UP001060336">
    <property type="component" value="Chromosome"/>
</dbReference>
<evidence type="ECO:0000256" key="1">
    <source>
        <dbReference type="SAM" id="Phobius"/>
    </source>
</evidence>
<organism evidence="2 3">
    <name type="scientific">Nisaea acidiphila</name>
    <dbReference type="NCBI Taxonomy" id="1862145"/>
    <lineage>
        <taxon>Bacteria</taxon>
        <taxon>Pseudomonadati</taxon>
        <taxon>Pseudomonadota</taxon>
        <taxon>Alphaproteobacteria</taxon>
        <taxon>Rhodospirillales</taxon>
        <taxon>Thalassobaculaceae</taxon>
        <taxon>Nisaea</taxon>
    </lineage>
</organism>